<feature type="signal peptide" evidence="4">
    <location>
        <begin position="1"/>
        <end position="27"/>
    </location>
</feature>
<keyword evidence="3" id="KW-1133">Transmembrane helix</keyword>
<keyword evidence="1" id="KW-0175">Coiled coil</keyword>
<feature type="coiled-coil region" evidence="1">
    <location>
        <begin position="55"/>
        <end position="209"/>
    </location>
</feature>
<dbReference type="OMA" id="EVIQPYV"/>
<evidence type="ECO:0000256" key="4">
    <source>
        <dbReference type="SAM" id="SignalP"/>
    </source>
</evidence>
<keyword evidence="3" id="KW-0472">Membrane</keyword>
<dbReference type="Proteomes" id="UP000187609">
    <property type="component" value="Unassembled WGS sequence"/>
</dbReference>
<dbReference type="SMR" id="A0A1J6HWX3"/>
<keyword evidence="4" id="KW-0732">Signal</keyword>
<dbReference type="EMBL" id="MJEQ01037193">
    <property type="protein sequence ID" value="OIS96881.1"/>
    <property type="molecule type" value="Genomic_DNA"/>
</dbReference>
<gene>
    <name evidence="5" type="ORF">A4A49_22596</name>
</gene>
<evidence type="ECO:0000313" key="6">
    <source>
        <dbReference type="Proteomes" id="UP000187609"/>
    </source>
</evidence>
<comment type="caution">
    <text evidence="5">The sequence shown here is derived from an EMBL/GenBank/DDBJ whole genome shotgun (WGS) entry which is preliminary data.</text>
</comment>
<dbReference type="SUPFAM" id="SSF57997">
    <property type="entry name" value="Tropomyosin"/>
    <property type="match status" value="1"/>
</dbReference>
<evidence type="ECO:0000256" key="2">
    <source>
        <dbReference type="SAM" id="MobiDB-lite"/>
    </source>
</evidence>
<accession>A0A1J6HWX3</accession>
<reference evidence="5" key="1">
    <citation type="submission" date="2016-11" db="EMBL/GenBank/DDBJ databases">
        <title>The genome of Nicotiana attenuata.</title>
        <authorList>
            <person name="Xu S."/>
            <person name="Brockmoeller T."/>
            <person name="Gaquerel E."/>
            <person name="Navarro A."/>
            <person name="Kuhl H."/>
            <person name="Gase K."/>
            <person name="Ling Z."/>
            <person name="Zhou W."/>
            <person name="Kreitzer C."/>
            <person name="Stanke M."/>
            <person name="Tang H."/>
            <person name="Lyons E."/>
            <person name="Pandey P."/>
            <person name="Pandey S.P."/>
            <person name="Timmermann B."/>
            <person name="Baldwin I.T."/>
        </authorList>
    </citation>
    <scope>NUCLEOTIDE SEQUENCE [LARGE SCALE GENOMIC DNA]</scope>
    <source>
        <strain evidence="5">UT</strain>
    </source>
</reference>
<evidence type="ECO:0000256" key="1">
    <source>
        <dbReference type="SAM" id="Coils"/>
    </source>
</evidence>
<feature type="region of interest" description="Disordered" evidence="2">
    <location>
        <begin position="429"/>
        <end position="455"/>
    </location>
</feature>
<dbReference type="Gene3D" id="1.20.120.20">
    <property type="entry name" value="Apolipoprotein"/>
    <property type="match status" value="1"/>
</dbReference>
<evidence type="ECO:0000256" key="3">
    <source>
        <dbReference type="SAM" id="Phobius"/>
    </source>
</evidence>
<protein>
    <submittedName>
        <fullName evidence="5">Uncharacterized protein</fullName>
    </submittedName>
</protein>
<feature type="transmembrane region" description="Helical" evidence="3">
    <location>
        <begin position="403"/>
        <end position="423"/>
    </location>
</feature>
<dbReference type="AlphaFoldDB" id="A0A1J6HWX3"/>
<name>A0A1J6HWX3_NICAT</name>
<dbReference type="Gramene" id="OIS96881">
    <property type="protein sequence ID" value="OIS96881"/>
    <property type="gene ID" value="A4A49_22596"/>
</dbReference>
<proteinExistence type="predicted"/>
<sequence length="455" mass="52858">MAFVKLLFFSFLFLQIFLTISSNGVAADPEPIIVEESDFVITKASDSDSSIRLQLDQLNSKISLLESRIDESSRELRRKDERIKELEKTIDLKLAKLASLQSELQLLQEKGSLNANELVAKANVRATELERQIDVLRRDIEAQNKKKDTLETSTNVAEEKIQELNLKLERLRRINEEQNARIRKTKRALQVAEEEMMKAKLEASSVSKKLEEVKEGWLPPWLAVHLVHFQSIVTTYWNEQGRPALDRTIEKALETKSEVVKLVEPHIHSFRTKWIPAMKERSVEFARDAGPHLQKLKTKTIDLYHTSKMFMEPHIVKAQEVIQPYVEEARKFTGPYVDQVSLVMKPHIENTRIVLQPYGKKVHRHYRKVKKTVSLYHRQAAQENIHHLLKNHDITKPYATKELAWYLAAALLALPVIFLLNLASDFMGKKPKKHSHRHHHKSHTRRRAKRAHPDK</sequence>
<organism evidence="5 6">
    <name type="scientific">Nicotiana attenuata</name>
    <name type="common">Coyote tobacco</name>
    <dbReference type="NCBI Taxonomy" id="49451"/>
    <lineage>
        <taxon>Eukaryota</taxon>
        <taxon>Viridiplantae</taxon>
        <taxon>Streptophyta</taxon>
        <taxon>Embryophyta</taxon>
        <taxon>Tracheophyta</taxon>
        <taxon>Spermatophyta</taxon>
        <taxon>Magnoliopsida</taxon>
        <taxon>eudicotyledons</taxon>
        <taxon>Gunneridae</taxon>
        <taxon>Pentapetalae</taxon>
        <taxon>asterids</taxon>
        <taxon>lamiids</taxon>
        <taxon>Solanales</taxon>
        <taxon>Solanaceae</taxon>
        <taxon>Nicotianoideae</taxon>
        <taxon>Nicotianeae</taxon>
        <taxon>Nicotiana</taxon>
    </lineage>
</organism>
<keyword evidence="6" id="KW-1185">Reference proteome</keyword>
<keyword evidence="3" id="KW-0812">Transmembrane</keyword>
<feature type="chain" id="PRO_5012001057" evidence="4">
    <location>
        <begin position="28"/>
        <end position="455"/>
    </location>
</feature>
<dbReference type="SUPFAM" id="SSF58113">
    <property type="entry name" value="Apolipoprotein A-I"/>
    <property type="match status" value="1"/>
</dbReference>
<dbReference type="PANTHER" id="PTHR34360">
    <property type="entry name" value="OS08G0519400 PROTEIN"/>
    <property type="match status" value="1"/>
</dbReference>
<dbReference type="PANTHER" id="PTHR34360:SF7">
    <property type="match status" value="1"/>
</dbReference>
<dbReference type="STRING" id="49451.A0A1J6HWX3"/>
<evidence type="ECO:0000313" key="5">
    <source>
        <dbReference type="EMBL" id="OIS96881.1"/>
    </source>
</evidence>